<evidence type="ECO:0000313" key="7">
    <source>
        <dbReference type="EMBL" id="RHK46978.1"/>
    </source>
</evidence>
<accession>A0A3R6FFE9</accession>
<dbReference type="CDD" id="cd02150">
    <property type="entry name" value="nitroreductase"/>
    <property type="match status" value="1"/>
</dbReference>
<dbReference type="OrthoDB" id="9812105at2"/>
<dbReference type="PANTHER" id="PTHR43673:SF2">
    <property type="entry name" value="NITROREDUCTASE"/>
    <property type="match status" value="1"/>
</dbReference>
<dbReference type="InterPro" id="IPR029479">
    <property type="entry name" value="Nitroreductase"/>
</dbReference>
<dbReference type="Pfam" id="PF00881">
    <property type="entry name" value="Nitroreductase"/>
    <property type="match status" value="2"/>
</dbReference>
<dbReference type="InterPro" id="IPR000415">
    <property type="entry name" value="Nitroreductase-like"/>
</dbReference>
<dbReference type="PANTHER" id="PTHR43673">
    <property type="entry name" value="NAD(P)H NITROREDUCTASE YDGI-RELATED"/>
    <property type="match status" value="1"/>
</dbReference>
<evidence type="ECO:0000313" key="8">
    <source>
        <dbReference type="Proteomes" id="UP000286598"/>
    </source>
</evidence>
<evidence type="ECO:0000256" key="1">
    <source>
        <dbReference type="ARBA" id="ARBA00001917"/>
    </source>
</evidence>
<organism evidence="7 8">
    <name type="scientific">Leyella stercorea</name>
    <dbReference type="NCBI Taxonomy" id="363265"/>
    <lineage>
        <taxon>Bacteria</taxon>
        <taxon>Pseudomonadati</taxon>
        <taxon>Bacteroidota</taxon>
        <taxon>Bacteroidia</taxon>
        <taxon>Bacteroidales</taxon>
        <taxon>Prevotellaceae</taxon>
        <taxon>Leyella</taxon>
    </lineage>
</organism>
<feature type="domain" description="Nitroreductase" evidence="6">
    <location>
        <begin position="103"/>
        <end position="190"/>
    </location>
</feature>
<name>A0A3R6FFE9_9BACT</name>
<evidence type="ECO:0000256" key="4">
    <source>
        <dbReference type="ARBA" id="ARBA00022643"/>
    </source>
</evidence>
<dbReference type="GO" id="GO:0016491">
    <property type="term" value="F:oxidoreductase activity"/>
    <property type="evidence" value="ECO:0007669"/>
    <property type="project" value="UniProtKB-KW"/>
</dbReference>
<keyword evidence="3" id="KW-0285">Flavoprotein</keyword>
<comment type="caution">
    <text evidence="7">The sequence shown here is derived from an EMBL/GenBank/DDBJ whole genome shotgun (WGS) entry which is preliminary data.</text>
</comment>
<keyword evidence="8" id="KW-1185">Reference proteome</keyword>
<dbReference type="Gene3D" id="3.40.109.10">
    <property type="entry name" value="NADH Oxidase"/>
    <property type="match status" value="1"/>
</dbReference>
<protein>
    <submittedName>
        <fullName evidence="7">Nitroreductase family protein</fullName>
    </submittedName>
</protein>
<feature type="domain" description="Nitroreductase" evidence="6">
    <location>
        <begin position="46"/>
        <end position="96"/>
    </location>
</feature>
<comment type="cofactor">
    <cofactor evidence="1">
        <name>FMN</name>
        <dbReference type="ChEBI" id="CHEBI:58210"/>
    </cofactor>
</comment>
<evidence type="ECO:0000256" key="5">
    <source>
        <dbReference type="ARBA" id="ARBA00023002"/>
    </source>
</evidence>
<evidence type="ECO:0000256" key="3">
    <source>
        <dbReference type="ARBA" id="ARBA00022630"/>
    </source>
</evidence>
<comment type="similarity">
    <text evidence="2">Belongs to the nitroreductase family.</text>
</comment>
<evidence type="ECO:0000259" key="6">
    <source>
        <dbReference type="Pfam" id="PF00881"/>
    </source>
</evidence>
<evidence type="ECO:0000256" key="2">
    <source>
        <dbReference type="ARBA" id="ARBA00007118"/>
    </source>
</evidence>
<dbReference type="SUPFAM" id="SSF55469">
    <property type="entry name" value="FMN-dependent nitroreductase-like"/>
    <property type="match status" value="1"/>
</dbReference>
<keyword evidence="4" id="KW-0288">FMN</keyword>
<reference evidence="7 8" key="1">
    <citation type="submission" date="2018-08" db="EMBL/GenBank/DDBJ databases">
        <title>A genome reference for cultivated species of the human gut microbiota.</title>
        <authorList>
            <person name="Zou Y."/>
            <person name="Xue W."/>
            <person name="Luo G."/>
        </authorList>
    </citation>
    <scope>NUCLEOTIDE SEQUENCE [LARGE SCALE GENOMIC DNA]</scope>
    <source>
        <strain evidence="7 8">AF42-9</strain>
    </source>
</reference>
<dbReference type="EMBL" id="QRNO01000101">
    <property type="protein sequence ID" value="RHK46978.1"/>
    <property type="molecule type" value="Genomic_DNA"/>
</dbReference>
<gene>
    <name evidence="7" type="ORF">DW060_12715</name>
</gene>
<dbReference type="AlphaFoldDB" id="A0A3R6FFE9"/>
<keyword evidence="5" id="KW-0560">Oxidoreductase</keyword>
<sequence length="215" mass="23423">MNLQNKSIVLNVVLAIAVVVLGVRLVSGVEDSVESQTQEQVVLNNIATRTSIRDYEARPVEKEKVEKMLRAAMAAPTAMNKQPWHFVVVDQRSVLDSLAGANPYAKMLLKAPLAIVVCGDMDKTIEGGGRDFWIQDASAATENLLLAAHAMGLGAVWTGAYPSEDRCKAIGATLSLPDNLIPLNMVVIGYPAEHPQPKDKFKEENITFKSKKVKK</sequence>
<proteinExistence type="inferred from homology"/>
<dbReference type="Proteomes" id="UP000286598">
    <property type="component" value="Unassembled WGS sequence"/>
</dbReference>